<sequence length="427" mass="47285">MKSILHYSKIALAIVFLSLIQSGCLKEDCEKTVPYKLYIPVYTSLEVIRASVNTDYPKEITDNGKIYLYGKYIFLNEIGKGIHVIDNTDPSAPKNLSFINIPGNTDLAIKDNILYADSYIDLVALDIHDPLHAKEVNRIQAAFPYASYNYGMVSSDQGVITSFKTKDTIIHYSCKQQDRGTVFFDAPGNFLAVSSSSSVQSSQVVGQAGSMATFGLLNGHLYTMNTYRITSFDLKQAANPQKRKVSNLRIAGETLFPYKNYLFIGGTTGMDIFDVSNPDTAVFKTTYQHLRSCDPVIVENDLAYVTLRGGAACNMNATNVLEVIDVKDPVNPQLLKSYEMKSPYGLGLANNKLVICENLNGLRLLDAKDPLDIKTVNTLTNIKTTDVIHTGNDNILLVGENALYQFQISDMQNPKLLSKISFMPKSL</sequence>
<protein>
    <recommendedName>
        <fullName evidence="3">LVIVD repeat-containing protein</fullName>
    </recommendedName>
</protein>
<organism evidence="1 2">
    <name type="scientific">Chitinophaga silvatica</name>
    <dbReference type="NCBI Taxonomy" id="2282649"/>
    <lineage>
        <taxon>Bacteria</taxon>
        <taxon>Pseudomonadati</taxon>
        <taxon>Bacteroidota</taxon>
        <taxon>Chitinophagia</taxon>
        <taxon>Chitinophagales</taxon>
        <taxon>Chitinophagaceae</taxon>
        <taxon>Chitinophaga</taxon>
    </lineage>
</organism>
<evidence type="ECO:0008006" key="3">
    <source>
        <dbReference type="Google" id="ProtNLM"/>
    </source>
</evidence>
<name>A0A3E1YG29_9BACT</name>
<comment type="caution">
    <text evidence="1">The sequence shown here is derived from an EMBL/GenBank/DDBJ whole genome shotgun (WGS) entry which is preliminary data.</text>
</comment>
<proteinExistence type="predicted"/>
<dbReference type="AlphaFoldDB" id="A0A3E1YG29"/>
<evidence type="ECO:0000313" key="2">
    <source>
        <dbReference type="Proteomes" id="UP000260644"/>
    </source>
</evidence>
<keyword evidence="2" id="KW-1185">Reference proteome</keyword>
<gene>
    <name evidence="1" type="ORF">DVR12_00830</name>
</gene>
<dbReference type="Pfam" id="PF08309">
    <property type="entry name" value="LVIVD"/>
    <property type="match status" value="2"/>
</dbReference>
<dbReference type="SUPFAM" id="SSF63825">
    <property type="entry name" value="YWTD domain"/>
    <property type="match status" value="1"/>
</dbReference>
<accession>A0A3E1YG29</accession>
<dbReference type="Proteomes" id="UP000260644">
    <property type="component" value="Unassembled WGS sequence"/>
</dbReference>
<dbReference type="RefSeq" id="WP_116973557.1">
    <property type="nucleotide sequence ID" value="NZ_QPMM01000001.1"/>
</dbReference>
<dbReference type="InterPro" id="IPR013211">
    <property type="entry name" value="LVIVD"/>
</dbReference>
<reference evidence="1 2" key="1">
    <citation type="submission" date="2018-07" db="EMBL/GenBank/DDBJ databases">
        <title>Chitinophaga K2CV101002-2 sp. nov., isolated from a monsoon evergreen broad-leaved forest soil.</title>
        <authorList>
            <person name="Lv Y."/>
        </authorList>
    </citation>
    <scope>NUCLEOTIDE SEQUENCE [LARGE SCALE GENOMIC DNA]</scope>
    <source>
        <strain evidence="1 2">GDMCC 1.1288</strain>
    </source>
</reference>
<dbReference type="EMBL" id="QPMM01000001">
    <property type="protein sequence ID" value="RFS26365.1"/>
    <property type="molecule type" value="Genomic_DNA"/>
</dbReference>
<dbReference type="OrthoDB" id="1521841at2"/>
<evidence type="ECO:0000313" key="1">
    <source>
        <dbReference type="EMBL" id="RFS26365.1"/>
    </source>
</evidence>